<dbReference type="eggNOG" id="ENOG5033DXI">
    <property type="taxonomic scope" value="Bacteria"/>
</dbReference>
<protein>
    <recommendedName>
        <fullName evidence="5">Lipoprotein</fullName>
    </recommendedName>
</protein>
<feature type="compositionally biased region" description="Gly residues" evidence="1">
    <location>
        <begin position="126"/>
        <end position="141"/>
    </location>
</feature>
<proteinExistence type="predicted"/>
<keyword evidence="4" id="KW-1185">Reference proteome</keyword>
<dbReference type="Proteomes" id="UP000002941">
    <property type="component" value="Unassembled WGS sequence"/>
</dbReference>
<feature type="compositionally biased region" description="Basic and acidic residues" evidence="1">
    <location>
        <begin position="46"/>
        <end position="56"/>
    </location>
</feature>
<dbReference type="PROSITE" id="PS51257">
    <property type="entry name" value="PROKAR_LIPOPROTEIN"/>
    <property type="match status" value="1"/>
</dbReference>
<accession>J1HNE3</accession>
<sequence>MRARNRGQRVVVSAVTAAAAALWVGGLTGCSSMSGSTDADYVKVCKDPSTDQRTDDDKCDDDSSSTSHNSSHPHWVYIPTSRSRSVTAPAVGEKVPSDYSDSKPASSSKVTTSKRSGGSYSRGSGTSRGGFGSGSGHGSGS</sequence>
<evidence type="ECO:0000313" key="4">
    <source>
        <dbReference type="Proteomes" id="UP000002941"/>
    </source>
</evidence>
<dbReference type="EMBL" id="AKFT01000009">
    <property type="protein sequence ID" value="EJF47540.1"/>
    <property type="molecule type" value="Genomic_DNA"/>
</dbReference>
<evidence type="ECO:0000313" key="3">
    <source>
        <dbReference type="EMBL" id="EJF47540.1"/>
    </source>
</evidence>
<dbReference type="AlphaFoldDB" id="J1HNE3"/>
<keyword evidence="2" id="KW-0732">Signal</keyword>
<feature type="signal peptide" evidence="2">
    <location>
        <begin position="1"/>
        <end position="20"/>
    </location>
</feature>
<gene>
    <name evidence="3" type="ORF">HMPREF1318_0766</name>
</gene>
<feature type="chain" id="PRO_5039417316" description="Lipoprotein" evidence="2">
    <location>
        <begin position="21"/>
        <end position="141"/>
    </location>
</feature>
<organism evidence="3 4">
    <name type="scientific">Actinomyces massiliensis F0489</name>
    <dbReference type="NCBI Taxonomy" id="1125718"/>
    <lineage>
        <taxon>Bacteria</taxon>
        <taxon>Bacillati</taxon>
        <taxon>Actinomycetota</taxon>
        <taxon>Actinomycetes</taxon>
        <taxon>Actinomycetales</taxon>
        <taxon>Actinomycetaceae</taxon>
        <taxon>Actinomyces</taxon>
    </lineage>
</organism>
<feature type="region of interest" description="Disordered" evidence="1">
    <location>
        <begin position="46"/>
        <end position="141"/>
    </location>
</feature>
<name>J1HNE3_9ACTO</name>
<feature type="compositionally biased region" description="Low complexity" evidence="1">
    <location>
        <begin position="97"/>
        <end position="125"/>
    </location>
</feature>
<evidence type="ECO:0000256" key="2">
    <source>
        <dbReference type="SAM" id="SignalP"/>
    </source>
</evidence>
<evidence type="ECO:0008006" key="5">
    <source>
        <dbReference type="Google" id="ProtNLM"/>
    </source>
</evidence>
<dbReference type="RefSeq" id="WP_008729561.1">
    <property type="nucleotide sequence ID" value="NZ_AKFT01000009.1"/>
</dbReference>
<reference evidence="3 4" key="1">
    <citation type="submission" date="2012-05" db="EMBL/GenBank/DDBJ databases">
        <authorList>
            <person name="Harkins D.M."/>
            <person name="Madupu R."/>
            <person name="Durkin A.S."/>
            <person name="Torralba M."/>
            <person name="Methe B."/>
            <person name="Sutton G.G."/>
            <person name="Nelson K.E."/>
        </authorList>
    </citation>
    <scope>NUCLEOTIDE SEQUENCE [LARGE SCALE GENOMIC DNA]</scope>
    <source>
        <strain evidence="3 4">F0489</strain>
    </source>
</reference>
<evidence type="ECO:0000256" key="1">
    <source>
        <dbReference type="SAM" id="MobiDB-lite"/>
    </source>
</evidence>
<feature type="compositionally biased region" description="Low complexity" evidence="1">
    <location>
        <begin position="64"/>
        <end position="74"/>
    </location>
</feature>
<comment type="caution">
    <text evidence="3">The sequence shown here is derived from an EMBL/GenBank/DDBJ whole genome shotgun (WGS) entry which is preliminary data.</text>
</comment>
<dbReference type="PATRIC" id="fig|1125718.3.peg.172"/>